<dbReference type="PANTHER" id="PTHR45138">
    <property type="entry name" value="REGULATORY COMPONENTS OF SENSORY TRANSDUCTION SYSTEM"/>
    <property type="match status" value="1"/>
</dbReference>
<dbReference type="InterPro" id="IPR000160">
    <property type="entry name" value="GGDEF_dom"/>
</dbReference>
<comment type="subcellular location">
    <subcellularLocation>
        <location evidence="2">Cell inner membrane</location>
    </subcellularLocation>
</comment>
<dbReference type="GO" id="GO:0005886">
    <property type="term" value="C:plasma membrane"/>
    <property type="evidence" value="ECO:0007669"/>
    <property type="project" value="UniProtKB-SubCell"/>
</dbReference>
<evidence type="ECO:0000313" key="8">
    <source>
        <dbReference type="Proteomes" id="UP000315235"/>
    </source>
</evidence>
<reference evidence="7 8" key="1">
    <citation type="submission" date="2019-07" db="EMBL/GenBank/DDBJ databases">
        <title>Pseudomonas mangiferae sp. nov., isolated from bark of mango tree in Thailand.</title>
        <authorList>
            <person name="Srisuk N."/>
            <person name="Anurat P."/>
        </authorList>
    </citation>
    <scope>NUCLEOTIDE SEQUENCE [LARGE SCALE GENOMIC DNA]</scope>
    <source>
        <strain evidence="7 8">DMKU_BBB3-04</strain>
    </source>
</reference>
<dbReference type="EC" id="2.7.7.65" evidence="3"/>
<feature type="transmembrane region" description="Helical" evidence="5">
    <location>
        <begin position="193"/>
        <end position="214"/>
    </location>
</feature>
<evidence type="ECO:0000259" key="6">
    <source>
        <dbReference type="PROSITE" id="PS50887"/>
    </source>
</evidence>
<dbReference type="NCBIfam" id="TIGR00254">
    <property type="entry name" value="GGDEF"/>
    <property type="match status" value="1"/>
</dbReference>
<dbReference type="CDD" id="cd01949">
    <property type="entry name" value="GGDEF"/>
    <property type="match status" value="1"/>
</dbReference>
<feature type="transmembrane region" description="Helical" evidence="5">
    <location>
        <begin position="117"/>
        <end position="140"/>
    </location>
</feature>
<keyword evidence="5" id="KW-0812">Transmembrane</keyword>
<name>A0A553GVW3_9PSED</name>
<feature type="transmembrane region" description="Helical" evidence="5">
    <location>
        <begin position="94"/>
        <end position="111"/>
    </location>
</feature>
<organism evidence="7 8">
    <name type="scientific">Pseudomonas mangiferae</name>
    <dbReference type="NCBI Taxonomy" id="2593654"/>
    <lineage>
        <taxon>Bacteria</taxon>
        <taxon>Pseudomonadati</taxon>
        <taxon>Pseudomonadota</taxon>
        <taxon>Gammaproteobacteria</taxon>
        <taxon>Pseudomonadales</taxon>
        <taxon>Pseudomonadaceae</taxon>
        <taxon>Pseudomonas</taxon>
    </lineage>
</organism>
<accession>A0A553GVW3</accession>
<protein>
    <recommendedName>
        <fullName evidence="3">diguanylate cyclase</fullName>
        <ecNumber evidence="3">2.7.7.65</ecNumber>
    </recommendedName>
</protein>
<feature type="transmembrane region" description="Helical" evidence="5">
    <location>
        <begin position="6"/>
        <end position="24"/>
    </location>
</feature>
<dbReference type="InterPro" id="IPR029787">
    <property type="entry name" value="Nucleotide_cyclase"/>
</dbReference>
<comment type="caution">
    <text evidence="7">The sequence shown here is derived from an EMBL/GenBank/DDBJ whole genome shotgun (WGS) entry which is preliminary data.</text>
</comment>
<keyword evidence="5" id="KW-1133">Transmembrane helix</keyword>
<dbReference type="SMART" id="SM00267">
    <property type="entry name" value="GGDEF"/>
    <property type="match status" value="1"/>
</dbReference>
<evidence type="ECO:0000256" key="3">
    <source>
        <dbReference type="ARBA" id="ARBA00012528"/>
    </source>
</evidence>
<sequence>MLDPRSIIFILSALSLLMAVVLFAMPRSVRERVGGARYWSSAMLMVATASLLYGLRGMIPDFFSLTLANFAGLGSIALICAGGRCFFERPPRHAALLGSVLLANALMFYFFHVEDRLAVRVVIFSSLSAALMAYFGLDVLRHRPRQPDRAQFPYLFTAGSVFIDVAISGLRILNALAMPTQGGDFLAPTPINVLYFSTHSLLAICISVGFILMLNDRLHALLMHQLSHDALTNAYTRRIVVDMATRELAAGARKPASLLLLDIDHFKRVNDERGHQTGDEVLKHVVRVLIGGLRANEPLGRYGGEEFIVLLRGTDLDTALQVGERLRARIAASPYRGGGDADPQAITVSIGVATARPDETLEQWLRRTDTALYDAKRHGRNCVVAG</sequence>
<feature type="transmembrane region" description="Helical" evidence="5">
    <location>
        <begin position="67"/>
        <end position="87"/>
    </location>
</feature>
<dbReference type="GO" id="GO:0052621">
    <property type="term" value="F:diguanylate cyclase activity"/>
    <property type="evidence" value="ECO:0007669"/>
    <property type="project" value="UniProtKB-EC"/>
</dbReference>
<comment type="cofactor">
    <cofactor evidence="1">
        <name>Mg(2+)</name>
        <dbReference type="ChEBI" id="CHEBI:18420"/>
    </cofactor>
</comment>
<comment type="catalytic activity">
    <reaction evidence="4">
        <text>2 GTP = 3',3'-c-di-GMP + 2 diphosphate</text>
        <dbReference type="Rhea" id="RHEA:24898"/>
        <dbReference type="ChEBI" id="CHEBI:33019"/>
        <dbReference type="ChEBI" id="CHEBI:37565"/>
        <dbReference type="ChEBI" id="CHEBI:58805"/>
        <dbReference type="EC" id="2.7.7.65"/>
    </reaction>
</comment>
<dbReference type="PROSITE" id="PS50887">
    <property type="entry name" value="GGDEF"/>
    <property type="match status" value="1"/>
</dbReference>
<dbReference type="OrthoDB" id="9812260at2"/>
<evidence type="ECO:0000256" key="1">
    <source>
        <dbReference type="ARBA" id="ARBA00001946"/>
    </source>
</evidence>
<proteinExistence type="predicted"/>
<keyword evidence="8" id="KW-1185">Reference proteome</keyword>
<evidence type="ECO:0000256" key="2">
    <source>
        <dbReference type="ARBA" id="ARBA00004533"/>
    </source>
</evidence>
<keyword evidence="5" id="KW-0472">Membrane</keyword>
<dbReference type="InterPro" id="IPR043128">
    <property type="entry name" value="Rev_trsase/Diguanyl_cyclase"/>
</dbReference>
<dbReference type="Pfam" id="PF00990">
    <property type="entry name" value="GGDEF"/>
    <property type="match status" value="1"/>
</dbReference>
<dbReference type="RefSeq" id="WP_143489549.1">
    <property type="nucleotide sequence ID" value="NZ_VJOY01000013.1"/>
</dbReference>
<dbReference type="EMBL" id="VJOY01000013">
    <property type="protein sequence ID" value="TRX73596.1"/>
    <property type="molecule type" value="Genomic_DNA"/>
</dbReference>
<evidence type="ECO:0000256" key="4">
    <source>
        <dbReference type="ARBA" id="ARBA00034247"/>
    </source>
</evidence>
<dbReference type="Gene3D" id="3.30.70.270">
    <property type="match status" value="1"/>
</dbReference>
<gene>
    <name evidence="7" type="ORF">FM069_16910</name>
</gene>
<dbReference type="InterPro" id="IPR050469">
    <property type="entry name" value="Diguanylate_Cyclase"/>
</dbReference>
<dbReference type="PANTHER" id="PTHR45138:SF9">
    <property type="entry name" value="DIGUANYLATE CYCLASE DGCM-RELATED"/>
    <property type="match status" value="1"/>
</dbReference>
<dbReference type="Proteomes" id="UP000315235">
    <property type="component" value="Unassembled WGS sequence"/>
</dbReference>
<dbReference type="FunFam" id="3.30.70.270:FF:000001">
    <property type="entry name" value="Diguanylate cyclase domain protein"/>
    <property type="match status" value="1"/>
</dbReference>
<dbReference type="GO" id="GO:1902201">
    <property type="term" value="P:negative regulation of bacterial-type flagellum-dependent cell motility"/>
    <property type="evidence" value="ECO:0007669"/>
    <property type="project" value="TreeGrafter"/>
</dbReference>
<feature type="transmembrane region" description="Helical" evidence="5">
    <location>
        <begin position="152"/>
        <end position="173"/>
    </location>
</feature>
<dbReference type="SUPFAM" id="SSF55073">
    <property type="entry name" value="Nucleotide cyclase"/>
    <property type="match status" value="1"/>
</dbReference>
<feature type="transmembrane region" description="Helical" evidence="5">
    <location>
        <begin position="36"/>
        <end position="55"/>
    </location>
</feature>
<evidence type="ECO:0000313" key="7">
    <source>
        <dbReference type="EMBL" id="TRX73596.1"/>
    </source>
</evidence>
<evidence type="ECO:0000256" key="5">
    <source>
        <dbReference type="SAM" id="Phobius"/>
    </source>
</evidence>
<dbReference type="GO" id="GO:0043709">
    <property type="term" value="P:cell adhesion involved in single-species biofilm formation"/>
    <property type="evidence" value="ECO:0007669"/>
    <property type="project" value="TreeGrafter"/>
</dbReference>
<feature type="domain" description="GGDEF" evidence="6">
    <location>
        <begin position="254"/>
        <end position="386"/>
    </location>
</feature>
<dbReference type="AlphaFoldDB" id="A0A553GVW3"/>